<sequence>MDLICFICKDLFTELDQFMVHLKYVHSLSSSSFYRCGISYCSQTFSAYRTFSKHMKCEMLNNINSNHNFKNNNNSSTKIANNANTNIEMVTLTHEPCANYVDIDGLEKCAIKFSAHYYGKFNFSRKEAIQLQKNVTNIITTSIAHELKKLILDNNTIQKNALKSIINFCENPFVGLDTEFKFLKSLEINDYYEKPKIITLDNTIDDVRMNNINTVDEKKVKGVILPLKFQFRKYFEAPGILDSYIKNQDLMKNENGFTNFINSQLWKDKMLLFNEDGVIYIPYFLYFDDFEVNNSLGSHSSSVLGVYYSFPTAPEALKSNLNNIFVAALFNSKDVKLIGNDKCFYFLVDEINELQNHGINIIVNDGKQFKIKFLLGLVVGDNLGVNSILGFARSFSSNYFCRFCISDKKSTQELTNESINLLRNKQNYDEHIKINNCKITGIYEESIFNKIHSFHVVKNYAVDIMHDIYEGICVYNMNHIICHLINLGFF</sequence>
<reference evidence="2" key="1">
    <citation type="submission" date="2018-04" db="EMBL/GenBank/DDBJ databases">
        <title>Transcriptome assembly of Sipha flava.</title>
        <authorList>
            <person name="Scully E.D."/>
            <person name="Geib S.M."/>
            <person name="Palmer N.A."/>
            <person name="Koch K."/>
            <person name="Bradshaw J."/>
            <person name="Heng-Moss T."/>
            <person name="Sarath G."/>
        </authorList>
    </citation>
    <scope>NUCLEOTIDE SEQUENCE</scope>
</reference>
<evidence type="ECO:0000259" key="1">
    <source>
        <dbReference type="PROSITE" id="PS00028"/>
    </source>
</evidence>
<gene>
    <name evidence="2" type="ORF">g.181146</name>
</gene>
<dbReference type="PROSITE" id="PS00028">
    <property type="entry name" value="ZINC_FINGER_C2H2_1"/>
    <property type="match status" value="1"/>
</dbReference>
<accession>A0A2S2RB34</accession>
<proteinExistence type="predicted"/>
<dbReference type="EMBL" id="GGMS01018002">
    <property type="protein sequence ID" value="MBY87205.1"/>
    <property type="molecule type" value="Transcribed_RNA"/>
</dbReference>
<evidence type="ECO:0000313" key="2">
    <source>
        <dbReference type="EMBL" id="MBY87205.1"/>
    </source>
</evidence>
<name>A0A2S2RB34_9HEMI</name>
<protein>
    <recommendedName>
        <fullName evidence="1">C2H2-type domain-containing protein</fullName>
    </recommendedName>
</protein>
<dbReference type="SMART" id="SM00355">
    <property type="entry name" value="ZnF_C2H2"/>
    <property type="match status" value="2"/>
</dbReference>
<dbReference type="InterPro" id="IPR013087">
    <property type="entry name" value="Znf_C2H2_type"/>
</dbReference>
<organism evidence="2">
    <name type="scientific">Sipha flava</name>
    <name type="common">yellow sugarcane aphid</name>
    <dbReference type="NCBI Taxonomy" id="143950"/>
    <lineage>
        <taxon>Eukaryota</taxon>
        <taxon>Metazoa</taxon>
        <taxon>Ecdysozoa</taxon>
        <taxon>Arthropoda</taxon>
        <taxon>Hexapoda</taxon>
        <taxon>Insecta</taxon>
        <taxon>Pterygota</taxon>
        <taxon>Neoptera</taxon>
        <taxon>Paraneoptera</taxon>
        <taxon>Hemiptera</taxon>
        <taxon>Sternorrhyncha</taxon>
        <taxon>Aphidomorpha</taxon>
        <taxon>Aphidoidea</taxon>
        <taxon>Aphididae</taxon>
        <taxon>Sipha</taxon>
    </lineage>
</organism>
<dbReference type="AlphaFoldDB" id="A0A2S2RB34"/>
<feature type="domain" description="C2H2-type" evidence="1">
    <location>
        <begin position="5"/>
        <end position="26"/>
    </location>
</feature>